<comment type="caution">
    <text evidence="4">The sequence shown here is derived from an EMBL/GenBank/DDBJ whole genome shotgun (WGS) entry which is preliminary data.</text>
</comment>
<dbReference type="Pfam" id="PF24769">
    <property type="entry name" value="At2g29880_C"/>
    <property type="match status" value="1"/>
</dbReference>
<evidence type="ECO:0000259" key="3">
    <source>
        <dbReference type="Pfam" id="PF24769"/>
    </source>
</evidence>
<evidence type="ECO:0008006" key="6">
    <source>
        <dbReference type="Google" id="ProtNLM"/>
    </source>
</evidence>
<sequence>MGGRRGKEPARDGQSSERHRKKNFVWSPSDDEVMLEMLVEHVQRGSKTPDGKWREDVWEDVIPRFNALKGTKITVDNVIARMKTWRKSYTAVTILRNQKGFAWDESRKLVTADAAVWDAYVKENEAARPYRNKACPNYDQLAIVIGSSIGSLSPRQTARNHNAEDMQLVEWNQADAVGIDMDNIAESSAGCESPGEEPDQNKRPCMTSSPSRPRQRPRLHAETTDALASVVGKLSEAIESMDKLREVMETLTKLQQRNESTREDREPRVEKKEQNHHSSAHDWYEALLEIPRLDSRLKFGGMELLAKKERRETFLKLDPKERREWLEWMLSNCRQMQGWTTGDV</sequence>
<dbReference type="AlphaFoldDB" id="A0AAV7F0P0"/>
<proteinExistence type="predicted"/>
<evidence type="ECO:0000313" key="5">
    <source>
        <dbReference type="Proteomes" id="UP000825729"/>
    </source>
</evidence>
<feature type="domain" description="At2g29880-like C-terminal" evidence="3">
    <location>
        <begin position="284"/>
        <end position="327"/>
    </location>
</feature>
<evidence type="ECO:0000313" key="4">
    <source>
        <dbReference type="EMBL" id="KAG9454680.1"/>
    </source>
</evidence>
<gene>
    <name evidence="4" type="ORF">H6P81_007584</name>
</gene>
<dbReference type="PANTHER" id="PTHR46929:SF3">
    <property type="entry name" value="MYB_SANT-LIKE DOMAIN-CONTAINING PROTEIN"/>
    <property type="match status" value="1"/>
</dbReference>
<accession>A0AAV7F0P0</accession>
<dbReference type="PANTHER" id="PTHR46929">
    <property type="entry name" value="EXPRESSED PROTEIN"/>
    <property type="match status" value="1"/>
</dbReference>
<feature type="region of interest" description="Disordered" evidence="1">
    <location>
        <begin position="1"/>
        <end position="24"/>
    </location>
</feature>
<evidence type="ECO:0000256" key="1">
    <source>
        <dbReference type="SAM" id="MobiDB-lite"/>
    </source>
</evidence>
<feature type="domain" description="Myb/SANT-like" evidence="2">
    <location>
        <begin position="26"/>
        <end position="120"/>
    </location>
</feature>
<feature type="region of interest" description="Disordered" evidence="1">
    <location>
        <begin position="253"/>
        <end position="278"/>
    </location>
</feature>
<dbReference type="Pfam" id="PF12776">
    <property type="entry name" value="Myb_DNA-bind_3"/>
    <property type="match status" value="1"/>
</dbReference>
<dbReference type="EMBL" id="JAINDJ010000003">
    <property type="protein sequence ID" value="KAG9454680.1"/>
    <property type="molecule type" value="Genomic_DNA"/>
</dbReference>
<organism evidence="4 5">
    <name type="scientific">Aristolochia fimbriata</name>
    <name type="common">White veined hardy Dutchman's pipe vine</name>
    <dbReference type="NCBI Taxonomy" id="158543"/>
    <lineage>
        <taxon>Eukaryota</taxon>
        <taxon>Viridiplantae</taxon>
        <taxon>Streptophyta</taxon>
        <taxon>Embryophyta</taxon>
        <taxon>Tracheophyta</taxon>
        <taxon>Spermatophyta</taxon>
        <taxon>Magnoliopsida</taxon>
        <taxon>Magnoliidae</taxon>
        <taxon>Piperales</taxon>
        <taxon>Aristolochiaceae</taxon>
        <taxon>Aristolochia</taxon>
    </lineage>
</organism>
<dbReference type="Proteomes" id="UP000825729">
    <property type="component" value="Unassembled WGS sequence"/>
</dbReference>
<dbReference type="InterPro" id="IPR056253">
    <property type="entry name" value="At2g29880-like_C"/>
</dbReference>
<protein>
    <recommendedName>
        <fullName evidence="6">Myb/SANT-like domain-containing protein</fullName>
    </recommendedName>
</protein>
<feature type="compositionally biased region" description="Basic and acidic residues" evidence="1">
    <location>
        <begin position="259"/>
        <end position="278"/>
    </location>
</feature>
<dbReference type="InterPro" id="IPR024752">
    <property type="entry name" value="Myb/SANT-like_dom"/>
</dbReference>
<feature type="compositionally biased region" description="Basic and acidic residues" evidence="1">
    <location>
        <begin position="1"/>
        <end position="17"/>
    </location>
</feature>
<evidence type="ECO:0000259" key="2">
    <source>
        <dbReference type="Pfam" id="PF12776"/>
    </source>
</evidence>
<name>A0AAV7F0P0_ARIFI</name>
<feature type="region of interest" description="Disordered" evidence="1">
    <location>
        <begin position="186"/>
        <end position="223"/>
    </location>
</feature>
<keyword evidence="5" id="KW-1185">Reference proteome</keyword>
<reference evidence="4 5" key="1">
    <citation type="submission" date="2021-07" db="EMBL/GenBank/DDBJ databases">
        <title>The Aristolochia fimbriata genome: insights into angiosperm evolution, floral development and chemical biosynthesis.</title>
        <authorList>
            <person name="Jiao Y."/>
        </authorList>
    </citation>
    <scope>NUCLEOTIDE SEQUENCE [LARGE SCALE GENOMIC DNA]</scope>
    <source>
        <strain evidence="4">IBCAS-2021</strain>
        <tissue evidence="4">Leaf</tissue>
    </source>
</reference>